<evidence type="ECO:0000259" key="1">
    <source>
        <dbReference type="Pfam" id="PF09603"/>
    </source>
</evidence>
<dbReference type="NCBIfam" id="TIGR02145">
    <property type="entry name" value="Fib_succ_major"/>
    <property type="match status" value="1"/>
</dbReference>
<name>A0ABV9T069_9BACT</name>
<reference evidence="3" key="1">
    <citation type="journal article" date="2019" name="Int. J. Syst. Evol. Microbiol.">
        <title>The Global Catalogue of Microorganisms (GCM) 10K type strain sequencing project: providing services to taxonomists for standard genome sequencing and annotation.</title>
        <authorList>
            <consortium name="The Broad Institute Genomics Platform"/>
            <consortium name="The Broad Institute Genome Sequencing Center for Infectious Disease"/>
            <person name="Wu L."/>
            <person name="Ma J."/>
        </authorList>
    </citation>
    <scope>NUCLEOTIDE SEQUENCE [LARGE SCALE GENOMIC DNA]</scope>
    <source>
        <strain evidence="3">CGMCC 4.7466</strain>
    </source>
</reference>
<dbReference type="RefSeq" id="WP_377064083.1">
    <property type="nucleotide sequence ID" value="NZ_JBHSJJ010000005.1"/>
</dbReference>
<proteinExistence type="predicted"/>
<evidence type="ECO:0000313" key="2">
    <source>
        <dbReference type="EMBL" id="MFC4872039.1"/>
    </source>
</evidence>
<dbReference type="Pfam" id="PF09603">
    <property type="entry name" value="Fib_succ_major"/>
    <property type="match status" value="1"/>
</dbReference>
<organism evidence="2 3">
    <name type="scientific">Negadavirga shengliensis</name>
    <dbReference type="NCBI Taxonomy" id="1389218"/>
    <lineage>
        <taxon>Bacteria</taxon>
        <taxon>Pseudomonadati</taxon>
        <taxon>Bacteroidota</taxon>
        <taxon>Cytophagia</taxon>
        <taxon>Cytophagales</taxon>
        <taxon>Cyclobacteriaceae</taxon>
        <taxon>Negadavirga</taxon>
    </lineage>
</organism>
<sequence>MILLMMVKSGCQPLEPLHIDEPENVIVRDIDGNVYHPIRIGTQIWMIENLKATKFNDGTRISHVKNNQEWLRHNRLRAPAYAEYDNTPSNAHSYGRLYNWHVLGNVKNICPSGWHVPSDVEWEILINYLGGVSEAGRKLKEAGITHWKSPNTGGNNISGFTALPSGKRQASDGKFSGFGEEGLWWSKTEITNELASAFQLYYDYSGMGVLGWNKGAGFCIRCIKD</sequence>
<comment type="caution">
    <text evidence="2">The sequence shown here is derived from an EMBL/GenBank/DDBJ whole genome shotgun (WGS) entry which is preliminary data.</text>
</comment>
<dbReference type="Proteomes" id="UP001595818">
    <property type="component" value="Unassembled WGS sequence"/>
</dbReference>
<dbReference type="InterPro" id="IPR011871">
    <property type="entry name" value="Fib_succ_major"/>
</dbReference>
<feature type="domain" description="Fibrobacter succinogenes major paralogous" evidence="1">
    <location>
        <begin position="38"/>
        <end position="224"/>
    </location>
</feature>
<gene>
    <name evidence="2" type="ORF">ACFPFU_10090</name>
</gene>
<dbReference type="EMBL" id="JBHSJJ010000005">
    <property type="protein sequence ID" value="MFC4872039.1"/>
    <property type="molecule type" value="Genomic_DNA"/>
</dbReference>
<evidence type="ECO:0000313" key="3">
    <source>
        <dbReference type="Proteomes" id="UP001595818"/>
    </source>
</evidence>
<keyword evidence="3" id="KW-1185">Reference proteome</keyword>
<accession>A0ABV9T069</accession>
<protein>
    <submittedName>
        <fullName evidence="2">Fibrobacter succinogenes major paralogous domain-containing protein</fullName>
    </submittedName>
</protein>